<sequence length="265" mass="29967">MCVSRRFINALTWPCGACLVADQAGRENNRILEEILRTLEANSPVDVKEHDGSDDYMEVTYDKEQCLSDHYTAPDIPLAYTPPIPFLVTMKPAYTLLMGDEESEVTSDSDLECDMPATTPLPTTDVKEENLDINLPLGEHLDTLSMGDREIDFDPIRDIKELERLLADDPVPVPRVFDEPLGNSDSISRSFDVTYSNPLINFDDNFTLRIGNKIFDDNFETLCSLDPLKATPLLDESILLVTPLFDVKHICIREVERFDPFFSLT</sequence>
<proteinExistence type="predicted"/>
<name>A0A6L2L5G6_TANCI</name>
<gene>
    <name evidence="1" type="ORF">Tci_027930</name>
</gene>
<organism evidence="1">
    <name type="scientific">Tanacetum cinerariifolium</name>
    <name type="common">Dalmatian daisy</name>
    <name type="synonym">Chrysanthemum cinerariifolium</name>
    <dbReference type="NCBI Taxonomy" id="118510"/>
    <lineage>
        <taxon>Eukaryota</taxon>
        <taxon>Viridiplantae</taxon>
        <taxon>Streptophyta</taxon>
        <taxon>Embryophyta</taxon>
        <taxon>Tracheophyta</taxon>
        <taxon>Spermatophyta</taxon>
        <taxon>Magnoliopsida</taxon>
        <taxon>eudicotyledons</taxon>
        <taxon>Gunneridae</taxon>
        <taxon>Pentapetalae</taxon>
        <taxon>asterids</taxon>
        <taxon>campanulids</taxon>
        <taxon>Asterales</taxon>
        <taxon>Asteraceae</taxon>
        <taxon>Asteroideae</taxon>
        <taxon>Anthemideae</taxon>
        <taxon>Anthemidinae</taxon>
        <taxon>Tanacetum</taxon>
    </lineage>
</organism>
<evidence type="ECO:0000313" key="1">
    <source>
        <dbReference type="EMBL" id="GEU55952.1"/>
    </source>
</evidence>
<dbReference type="AlphaFoldDB" id="A0A6L2L5G6"/>
<comment type="caution">
    <text evidence="1">The sequence shown here is derived from an EMBL/GenBank/DDBJ whole genome shotgun (WGS) entry which is preliminary data.</text>
</comment>
<reference evidence="1" key="1">
    <citation type="journal article" date="2019" name="Sci. Rep.">
        <title>Draft genome of Tanacetum cinerariifolium, the natural source of mosquito coil.</title>
        <authorList>
            <person name="Yamashiro T."/>
            <person name="Shiraishi A."/>
            <person name="Satake H."/>
            <person name="Nakayama K."/>
        </authorList>
    </citation>
    <scope>NUCLEOTIDE SEQUENCE</scope>
</reference>
<dbReference type="EMBL" id="BKCJ010003579">
    <property type="protein sequence ID" value="GEU55952.1"/>
    <property type="molecule type" value="Genomic_DNA"/>
</dbReference>
<protein>
    <submittedName>
        <fullName evidence="1">NAC domain-containing protein</fullName>
    </submittedName>
</protein>
<accession>A0A6L2L5G6</accession>